<keyword evidence="1" id="KW-0812">Transmembrane</keyword>
<protein>
    <recommendedName>
        <fullName evidence="4">Lipoprotein</fullName>
    </recommendedName>
</protein>
<reference key="1">
    <citation type="submission" date="2010-09" db="EMBL/GenBank/DDBJ databases">
        <authorList>
            <person name="Roh H."/>
            <person name="Ko H.-J."/>
            <person name="Kim D."/>
            <person name="Choi D.G."/>
            <person name="Park S."/>
            <person name="Kim S."/>
            <person name="Kim K.H."/>
            <person name="Chang I.S."/>
            <person name="Choi I.-G."/>
        </authorList>
    </citation>
    <scope>NUCLEOTIDE SEQUENCE</scope>
    <source>
        <strain>KIST612</strain>
    </source>
</reference>
<feature type="transmembrane region" description="Helical" evidence="1">
    <location>
        <begin position="12"/>
        <end position="31"/>
    </location>
</feature>
<evidence type="ECO:0000313" key="3">
    <source>
        <dbReference type="Proteomes" id="UP000006873"/>
    </source>
</evidence>
<dbReference type="Proteomes" id="UP000006873">
    <property type="component" value="Chromosome"/>
</dbReference>
<reference evidence="2 3" key="2">
    <citation type="journal article" date="2011" name="J. Bacteriol.">
        <title>Complete genome sequence of a carbon monoxide-utilizing acetogen, Eubacterium limosum KIST612.</title>
        <authorList>
            <person name="Roh H."/>
            <person name="Ko H.J."/>
            <person name="Kim D."/>
            <person name="Choi D.G."/>
            <person name="Park S."/>
            <person name="Kim S."/>
            <person name="Chang I.S."/>
            <person name="Choi I.G."/>
        </authorList>
    </citation>
    <scope>NUCLEOTIDE SEQUENCE [LARGE SCALE GENOMIC DNA]</scope>
    <source>
        <strain evidence="2 3">KIST612</strain>
    </source>
</reference>
<dbReference type="AlphaFoldDB" id="E3GG61"/>
<dbReference type="PROSITE" id="PS51257">
    <property type="entry name" value="PROKAR_LIPOPROTEIN"/>
    <property type="match status" value="1"/>
</dbReference>
<gene>
    <name evidence="2" type="ordered locus">ELI_3645</name>
</gene>
<keyword evidence="3" id="KW-1185">Reference proteome</keyword>
<keyword evidence="1" id="KW-1133">Transmembrane helix</keyword>
<name>E3GG61_9FIRM</name>
<dbReference type="HOGENOM" id="CLU_3270222_0_0_9"/>
<proteinExistence type="predicted"/>
<dbReference type="KEGG" id="elm:ELI_3645"/>
<evidence type="ECO:0008006" key="4">
    <source>
        <dbReference type="Google" id="ProtNLM"/>
    </source>
</evidence>
<accession>E3GG61</accession>
<evidence type="ECO:0000256" key="1">
    <source>
        <dbReference type="SAM" id="Phobius"/>
    </source>
</evidence>
<organism evidence="2 3">
    <name type="scientific">Eubacterium callanderi</name>
    <dbReference type="NCBI Taxonomy" id="53442"/>
    <lineage>
        <taxon>Bacteria</taxon>
        <taxon>Bacillati</taxon>
        <taxon>Bacillota</taxon>
        <taxon>Clostridia</taxon>
        <taxon>Eubacteriales</taxon>
        <taxon>Eubacteriaceae</taxon>
        <taxon>Eubacterium</taxon>
    </lineage>
</organism>
<evidence type="ECO:0000313" key="2">
    <source>
        <dbReference type="EMBL" id="ADO38601.1"/>
    </source>
</evidence>
<sequence>MDEIELKKNKTLYIAVHAVLACACIYLRGCLLKKQMSENEL</sequence>
<dbReference type="EMBL" id="CP002273">
    <property type="protein sequence ID" value="ADO38601.1"/>
    <property type="molecule type" value="Genomic_DNA"/>
</dbReference>
<keyword evidence="1" id="KW-0472">Membrane</keyword>